<dbReference type="PANTHER" id="PTHR47245">
    <property type="entry name" value="PEPTIDYLPROLYL ISOMERASE"/>
    <property type="match status" value="1"/>
</dbReference>
<dbReference type="SUPFAM" id="SSF109998">
    <property type="entry name" value="Triger factor/SurA peptide-binding domain-like"/>
    <property type="match status" value="1"/>
</dbReference>
<name>A0ABY6DJX8_9NEIS</name>
<dbReference type="GO" id="GO:0003755">
    <property type="term" value="F:peptidyl-prolyl cis-trans isomerase activity"/>
    <property type="evidence" value="ECO:0007669"/>
    <property type="project" value="UniProtKB-EC"/>
</dbReference>
<dbReference type="NCBIfam" id="TIGR02925">
    <property type="entry name" value="cis_trans_EpsD"/>
    <property type="match status" value="1"/>
</dbReference>
<dbReference type="InterPro" id="IPR027304">
    <property type="entry name" value="Trigger_fact/SurA_dom_sf"/>
</dbReference>
<organism evidence="8 9">
    <name type="scientific">Chitiniphilus purpureus</name>
    <dbReference type="NCBI Taxonomy" id="2981137"/>
    <lineage>
        <taxon>Bacteria</taxon>
        <taxon>Pseudomonadati</taxon>
        <taxon>Pseudomonadota</taxon>
        <taxon>Betaproteobacteria</taxon>
        <taxon>Neisseriales</taxon>
        <taxon>Chitinibacteraceae</taxon>
        <taxon>Chitiniphilus</taxon>
    </lineage>
</organism>
<evidence type="ECO:0000256" key="4">
    <source>
        <dbReference type="ARBA" id="ARBA00022729"/>
    </source>
</evidence>
<gene>
    <name evidence="8" type="ORF">N8I74_15100</name>
</gene>
<evidence type="ECO:0000256" key="2">
    <source>
        <dbReference type="ARBA" id="ARBA00007656"/>
    </source>
</evidence>
<evidence type="ECO:0000256" key="3">
    <source>
        <dbReference type="ARBA" id="ARBA00013194"/>
    </source>
</evidence>
<evidence type="ECO:0000259" key="7">
    <source>
        <dbReference type="Pfam" id="PF13145"/>
    </source>
</evidence>
<evidence type="ECO:0000256" key="5">
    <source>
        <dbReference type="ARBA" id="ARBA00023110"/>
    </source>
</evidence>
<accession>A0ABY6DJX8</accession>
<keyword evidence="9" id="KW-1185">Reference proteome</keyword>
<evidence type="ECO:0000256" key="6">
    <source>
        <dbReference type="ARBA" id="ARBA00023235"/>
    </source>
</evidence>
<protein>
    <recommendedName>
        <fullName evidence="3">peptidylprolyl isomerase</fullName>
        <ecNumber evidence="3">5.2.1.8</ecNumber>
    </recommendedName>
</protein>
<keyword evidence="5" id="KW-0697">Rotamase</keyword>
<dbReference type="PANTHER" id="PTHR47245:SF1">
    <property type="entry name" value="FOLDASE PROTEIN PRSA"/>
    <property type="match status" value="1"/>
</dbReference>
<evidence type="ECO:0000313" key="9">
    <source>
        <dbReference type="Proteomes" id="UP001061302"/>
    </source>
</evidence>
<comment type="similarity">
    <text evidence="2">Belongs to the PpiC/parvulin rotamase family.</text>
</comment>
<dbReference type="Gene3D" id="1.10.8.1040">
    <property type="match status" value="1"/>
</dbReference>
<dbReference type="RefSeq" id="WP_263123939.1">
    <property type="nucleotide sequence ID" value="NZ_CP106753.1"/>
</dbReference>
<evidence type="ECO:0000256" key="1">
    <source>
        <dbReference type="ARBA" id="ARBA00000971"/>
    </source>
</evidence>
<dbReference type="InterPro" id="IPR050245">
    <property type="entry name" value="PrsA_foldase"/>
</dbReference>
<sequence length="301" mass="32838">MPNTHPMRYGLLLLILALAACGDKEAAKSPSQVLARVNDKEITVHQLNYLLARQRQPVSDADKQRLLDQLVDQEVLVQKAEELKLDRDPQVLQALEQSRRQLLAQAAAERVIGKPTEPSAQERSKFYAENPALFAERRIYDFVSFSVPAAAAADKSLLTSLDTAKSPADTEAALTAAGVQYQSARVRRPAEQLPMPMLQRIASMQQGDIVSIPDGKERVVLLQLEGSRPAPVSQSDADPVIKAYLSNGQVEREARSRISGLRQGAKVEYVKRYAAVEAAAQTSAPVADSAEHLKAGVKGLK</sequence>
<dbReference type="Proteomes" id="UP001061302">
    <property type="component" value="Chromosome"/>
</dbReference>
<keyword evidence="6 8" id="KW-0413">Isomerase</keyword>
<comment type="catalytic activity">
    <reaction evidence="1">
        <text>[protein]-peptidylproline (omega=180) = [protein]-peptidylproline (omega=0)</text>
        <dbReference type="Rhea" id="RHEA:16237"/>
        <dbReference type="Rhea" id="RHEA-COMP:10747"/>
        <dbReference type="Rhea" id="RHEA-COMP:10748"/>
        <dbReference type="ChEBI" id="CHEBI:83833"/>
        <dbReference type="ChEBI" id="CHEBI:83834"/>
        <dbReference type="EC" id="5.2.1.8"/>
    </reaction>
</comment>
<evidence type="ECO:0000313" key="8">
    <source>
        <dbReference type="EMBL" id="UXY14637.1"/>
    </source>
</evidence>
<reference evidence="8" key="1">
    <citation type="submission" date="2022-10" db="EMBL/GenBank/DDBJ databases">
        <title>Chitiniphilus purpureus sp. nov., a novel chitin-degrading bacterium isolated from crawfish pond sediment.</title>
        <authorList>
            <person name="Li K."/>
        </authorList>
    </citation>
    <scope>NUCLEOTIDE SEQUENCE</scope>
    <source>
        <strain evidence="8">CD1</strain>
    </source>
</reference>
<dbReference type="InterPro" id="IPR000297">
    <property type="entry name" value="PPIase_PpiC"/>
</dbReference>
<dbReference type="Pfam" id="PF13145">
    <property type="entry name" value="Rotamase_2"/>
    <property type="match status" value="1"/>
</dbReference>
<dbReference type="EC" id="5.2.1.8" evidence="3"/>
<feature type="domain" description="PpiC" evidence="7">
    <location>
        <begin position="118"/>
        <end position="230"/>
    </location>
</feature>
<dbReference type="InterPro" id="IPR014274">
    <property type="entry name" value="PPIase_EpsD"/>
</dbReference>
<keyword evidence="4" id="KW-0732">Signal</keyword>
<proteinExistence type="inferred from homology"/>
<dbReference type="EMBL" id="CP106753">
    <property type="protein sequence ID" value="UXY14637.1"/>
    <property type="molecule type" value="Genomic_DNA"/>
</dbReference>